<dbReference type="InterPro" id="IPR043128">
    <property type="entry name" value="Rev_trsase/Diguanyl_cyclase"/>
</dbReference>
<proteinExistence type="predicted"/>
<dbReference type="HOGENOM" id="CLU_000445_11_5_7"/>
<dbReference type="Proteomes" id="UP000009173">
    <property type="component" value="Chromosome"/>
</dbReference>
<reference evidence="5" key="1">
    <citation type="journal article" date="2009" name="Environ. Microbiol.">
        <title>Contribution of mobile genetic elements to Desulfovibrio vulgaris genome plasticity.</title>
        <authorList>
            <person name="Walker C.B."/>
            <person name="Stolyar S."/>
            <person name="Chivian D."/>
            <person name="Pinel N."/>
            <person name="Gabster J.A."/>
            <person name="Dehal P.S."/>
            <person name="He Z."/>
            <person name="Yang Z.K."/>
            <person name="Yen H.C."/>
            <person name="Zhou J."/>
            <person name="Wall J.D."/>
            <person name="Hazen T.C."/>
            <person name="Arkin A.P."/>
            <person name="Stahl D.A."/>
        </authorList>
    </citation>
    <scope>NUCLEOTIDE SEQUENCE [LARGE SCALE GENOMIC DNA]</scope>
    <source>
        <strain evidence="5">DP4</strain>
    </source>
</reference>
<dbReference type="NCBIfam" id="TIGR00254">
    <property type="entry name" value="GGDEF"/>
    <property type="match status" value="1"/>
</dbReference>
<dbReference type="Pfam" id="PF00990">
    <property type="entry name" value="GGDEF"/>
    <property type="match status" value="1"/>
</dbReference>
<evidence type="ECO:0000256" key="2">
    <source>
        <dbReference type="ARBA" id="ARBA00034247"/>
    </source>
</evidence>
<protein>
    <recommendedName>
        <fullName evidence="1">diguanylate cyclase</fullName>
        <ecNumber evidence="1">2.7.7.65</ecNumber>
    </recommendedName>
</protein>
<dbReference type="EC" id="2.7.7.65" evidence="1"/>
<evidence type="ECO:0000256" key="1">
    <source>
        <dbReference type="ARBA" id="ARBA00012528"/>
    </source>
</evidence>
<dbReference type="EMBL" id="CP000527">
    <property type="protein sequence ID" value="ABM28390.1"/>
    <property type="molecule type" value="Genomic_DNA"/>
</dbReference>
<dbReference type="RefSeq" id="WP_010939074.1">
    <property type="nucleotide sequence ID" value="NC_008751.1"/>
</dbReference>
<dbReference type="GO" id="GO:0005886">
    <property type="term" value="C:plasma membrane"/>
    <property type="evidence" value="ECO:0007669"/>
    <property type="project" value="TreeGrafter"/>
</dbReference>
<evidence type="ECO:0000313" key="5">
    <source>
        <dbReference type="Proteomes" id="UP000009173"/>
    </source>
</evidence>
<dbReference type="Gene3D" id="3.30.70.270">
    <property type="match status" value="1"/>
</dbReference>
<sequence>MRDVTSFGCCDRDSCDFFTEGRFCEALDKAGVPRHQKWRTLILYMRGLADFSYLTENQKAAVQDLLVSVLRDRDFSDRRFEEVLLRDREILVAPYEQRLRQALSEAGTLVEDFRRLLQQRKGVVKGLEQASVDAVLHGGDPETIVSVLRNTFREVENLLHADASSMNELLSRDFLTGIANRRAFDGHLLQCIDDWNVMRRPLALIMLDIDHFKTFNDVYGHRIGDQALQTVGQALARVATSADDPAGSVFPARYGGEEFAVVLAGAVALRAADVAEDVRASLERNLFSIRDGDGNVLQRDLSITVSGGVAVISPDWAPSTIRDNLVDAADDALYAAKDAGRNRIRVWPLPRG</sequence>
<name>A0A0H3A7D4_NITV4</name>
<evidence type="ECO:0000259" key="3">
    <source>
        <dbReference type="PROSITE" id="PS50887"/>
    </source>
</evidence>
<gene>
    <name evidence="4" type="ordered locus">Dvul_1372</name>
</gene>
<dbReference type="FunFam" id="3.30.70.270:FF:000001">
    <property type="entry name" value="Diguanylate cyclase domain protein"/>
    <property type="match status" value="1"/>
</dbReference>
<dbReference type="SMART" id="SM00267">
    <property type="entry name" value="GGDEF"/>
    <property type="match status" value="1"/>
</dbReference>
<dbReference type="SUPFAM" id="SSF55073">
    <property type="entry name" value="Nucleotide cyclase"/>
    <property type="match status" value="1"/>
</dbReference>
<organism evidence="4 5">
    <name type="scientific">Nitratidesulfovibrio vulgaris (strain DP4)</name>
    <name type="common">Desulfovibrio vulgaris</name>
    <dbReference type="NCBI Taxonomy" id="391774"/>
    <lineage>
        <taxon>Bacteria</taxon>
        <taxon>Pseudomonadati</taxon>
        <taxon>Thermodesulfobacteriota</taxon>
        <taxon>Desulfovibrionia</taxon>
        <taxon>Desulfovibrionales</taxon>
        <taxon>Desulfovibrionaceae</taxon>
        <taxon>Nitratidesulfovibrio</taxon>
    </lineage>
</organism>
<dbReference type="PANTHER" id="PTHR45138">
    <property type="entry name" value="REGULATORY COMPONENTS OF SENSORY TRANSDUCTION SYSTEM"/>
    <property type="match status" value="1"/>
</dbReference>
<dbReference type="KEGG" id="dvl:Dvul_1372"/>
<dbReference type="InterPro" id="IPR029787">
    <property type="entry name" value="Nucleotide_cyclase"/>
</dbReference>
<dbReference type="PROSITE" id="PS50887">
    <property type="entry name" value="GGDEF"/>
    <property type="match status" value="1"/>
</dbReference>
<dbReference type="InterPro" id="IPR000160">
    <property type="entry name" value="GGDEF_dom"/>
</dbReference>
<dbReference type="CDD" id="cd01949">
    <property type="entry name" value="GGDEF"/>
    <property type="match status" value="1"/>
</dbReference>
<dbReference type="PANTHER" id="PTHR45138:SF9">
    <property type="entry name" value="DIGUANYLATE CYCLASE DGCM-RELATED"/>
    <property type="match status" value="1"/>
</dbReference>
<dbReference type="InterPro" id="IPR050469">
    <property type="entry name" value="Diguanylate_Cyclase"/>
</dbReference>
<comment type="catalytic activity">
    <reaction evidence="2">
        <text>2 GTP = 3',3'-c-di-GMP + 2 diphosphate</text>
        <dbReference type="Rhea" id="RHEA:24898"/>
        <dbReference type="ChEBI" id="CHEBI:33019"/>
        <dbReference type="ChEBI" id="CHEBI:37565"/>
        <dbReference type="ChEBI" id="CHEBI:58805"/>
        <dbReference type="EC" id="2.7.7.65"/>
    </reaction>
</comment>
<dbReference type="GO" id="GO:1902201">
    <property type="term" value="P:negative regulation of bacterial-type flagellum-dependent cell motility"/>
    <property type="evidence" value="ECO:0007669"/>
    <property type="project" value="TreeGrafter"/>
</dbReference>
<dbReference type="GO" id="GO:0043709">
    <property type="term" value="P:cell adhesion involved in single-species biofilm formation"/>
    <property type="evidence" value="ECO:0007669"/>
    <property type="project" value="TreeGrafter"/>
</dbReference>
<dbReference type="GO" id="GO:0052621">
    <property type="term" value="F:diguanylate cyclase activity"/>
    <property type="evidence" value="ECO:0007669"/>
    <property type="project" value="UniProtKB-EC"/>
</dbReference>
<accession>A0A0H3A7D4</accession>
<feature type="domain" description="GGDEF" evidence="3">
    <location>
        <begin position="200"/>
        <end position="349"/>
    </location>
</feature>
<dbReference type="AlphaFoldDB" id="A0A0H3A7D4"/>
<evidence type="ECO:0000313" key="4">
    <source>
        <dbReference type="EMBL" id="ABM28390.1"/>
    </source>
</evidence>
<dbReference type="SMR" id="A0A0H3A7D4"/>